<evidence type="ECO:0000313" key="2">
    <source>
        <dbReference type="Proteomes" id="UP001488838"/>
    </source>
</evidence>
<keyword evidence="2" id="KW-1185">Reference proteome</keyword>
<dbReference type="AlphaFoldDB" id="A0AAW0I784"/>
<dbReference type="Proteomes" id="UP001488838">
    <property type="component" value="Unassembled WGS sequence"/>
</dbReference>
<name>A0AAW0I784_MYOGA</name>
<evidence type="ECO:0000313" key="1">
    <source>
        <dbReference type="EMBL" id="KAK7810308.1"/>
    </source>
</evidence>
<protein>
    <submittedName>
        <fullName evidence="1">Uncharacterized protein</fullName>
    </submittedName>
</protein>
<reference evidence="1 2" key="1">
    <citation type="journal article" date="2023" name="bioRxiv">
        <title>Conserved and derived expression patterns and positive selection on dental genes reveal complex evolutionary context of ever-growing rodent molars.</title>
        <authorList>
            <person name="Calamari Z.T."/>
            <person name="Song A."/>
            <person name="Cohen E."/>
            <person name="Akter M."/>
            <person name="Roy R.D."/>
            <person name="Hallikas O."/>
            <person name="Christensen M.M."/>
            <person name="Li P."/>
            <person name="Marangoni P."/>
            <person name="Jernvall J."/>
            <person name="Klein O.D."/>
        </authorList>
    </citation>
    <scope>NUCLEOTIDE SEQUENCE [LARGE SCALE GENOMIC DNA]</scope>
    <source>
        <strain evidence="1">V071</strain>
    </source>
</reference>
<dbReference type="EMBL" id="JBBHLL010000199">
    <property type="protein sequence ID" value="KAK7810308.1"/>
    <property type="molecule type" value="Genomic_DNA"/>
</dbReference>
<proteinExistence type="predicted"/>
<organism evidence="1 2">
    <name type="scientific">Myodes glareolus</name>
    <name type="common">Bank vole</name>
    <name type="synonym">Clethrionomys glareolus</name>
    <dbReference type="NCBI Taxonomy" id="447135"/>
    <lineage>
        <taxon>Eukaryota</taxon>
        <taxon>Metazoa</taxon>
        <taxon>Chordata</taxon>
        <taxon>Craniata</taxon>
        <taxon>Vertebrata</taxon>
        <taxon>Euteleostomi</taxon>
        <taxon>Mammalia</taxon>
        <taxon>Eutheria</taxon>
        <taxon>Euarchontoglires</taxon>
        <taxon>Glires</taxon>
        <taxon>Rodentia</taxon>
        <taxon>Myomorpha</taxon>
        <taxon>Muroidea</taxon>
        <taxon>Cricetidae</taxon>
        <taxon>Arvicolinae</taxon>
        <taxon>Myodes</taxon>
    </lineage>
</organism>
<gene>
    <name evidence="1" type="ORF">U0070_009342</name>
</gene>
<accession>A0AAW0I784</accession>
<comment type="caution">
    <text evidence="1">The sequence shown here is derived from an EMBL/GenBank/DDBJ whole genome shotgun (WGS) entry which is preliminary data.</text>
</comment>
<sequence>MRTFPWNANPVNADIRSLLEPGKEEIRVSQMMKTGEVSDVDKRRRDLVFDICILQINDLYYSHRMFAGSGDSL</sequence>